<gene>
    <name evidence="1" type="ORF">SAMN05421863_107510</name>
</gene>
<dbReference type="AlphaFoldDB" id="A0A1I4V2X3"/>
<sequence length="97" mass="10668">MIINTPVELNSESTLPILQQVASLMTIRWPKRLTYYTRQKSSGIAALGAILMKWNLSLGNGPASTIQSPIIGSIENISLAEFEMTSYRQLKESANAV</sequence>
<accession>A0A1I4V2X3</accession>
<evidence type="ECO:0000313" key="2">
    <source>
        <dbReference type="Proteomes" id="UP000183287"/>
    </source>
</evidence>
<name>A0A1I4V2X3_9PROT</name>
<organism evidence="1 2">
    <name type="scientific">Nitrosomonas communis</name>
    <dbReference type="NCBI Taxonomy" id="44574"/>
    <lineage>
        <taxon>Bacteria</taxon>
        <taxon>Pseudomonadati</taxon>
        <taxon>Pseudomonadota</taxon>
        <taxon>Betaproteobacteria</taxon>
        <taxon>Nitrosomonadales</taxon>
        <taxon>Nitrosomonadaceae</taxon>
        <taxon>Nitrosomonas</taxon>
    </lineage>
</organism>
<dbReference type="EMBL" id="FOUB01000075">
    <property type="protein sequence ID" value="SFM95546.1"/>
    <property type="molecule type" value="Genomic_DNA"/>
</dbReference>
<keyword evidence="2" id="KW-1185">Reference proteome</keyword>
<evidence type="ECO:0000313" key="1">
    <source>
        <dbReference type="EMBL" id="SFM95546.1"/>
    </source>
</evidence>
<reference evidence="2" key="1">
    <citation type="submission" date="2016-10" db="EMBL/GenBank/DDBJ databases">
        <authorList>
            <person name="Varghese N."/>
            <person name="Submissions S."/>
        </authorList>
    </citation>
    <scope>NUCLEOTIDE SEQUENCE [LARGE SCALE GENOMIC DNA]</scope>
    <source>
        <strain evidence="2">Nm44</strain>
    </source>
</reference>
<proteinExistence type="predicted"/>
<protein>
    <submittedName>
        <fullName evidence="1">Uncharacterized protein</fullName>
    </submittedName>
</protein>
<dbReference type="Proteomes" id="UP000183287">
    <property type="component" value="Unassembled WGS sequence"/>
</dbReference>
<dbReference type="RefSeq" id="WP_074906879.1">
    <property type="nucleotide sequence ID" value="NZ_FOUB01000075.1"/>
</dbReference>